<evidence type="ECO:0000313" key="3">
    <source>
        <dbReference type="Proteomes" id="UP000050761"/>
    </source>
</evidence>
<evidence type="ECO:0000313" key="2">
    <source>
        <dbReference type="EMBL" id="VDO81336.1"/>
    </source>
</evidence>
<dbReference type="AlphaFoldDB" id="A0A183FPL6"/>
<organism evidence="3 4">
    <name type="scientific">Heligmosomoides polygyrus</name>
    <name type="common">Parasitic roundworm</name>
    <dbReference type="NCBI Taxonomy" id="6339"/>
    <lineage>
        <taxon>Eukaryota</taxon>
        <taxon>Metazoa</taxon>
        <taxon>Ecdysozoa</taxon>
        <taxon>Nematoda</taxon>
        <taxon>Chromadorea</taxon>
        <taxon>Rhabditida</taxon>
        <taxon>Rhabditina</taxon>
        <taxon>Rhabditomorpha</taxon>
        <taxon>Strongyloidea</taxon>
        <taxon>Heligmosomidae</taxon>
        <taxon>Heligmosomoides</taxon>
    </lineage>
</organism>
<reference evidence="4" key="2">
    <citation type="submission" date="2019-09" db="UniProtKB">
        <authorList>
            <consortium name="WormBaseParasite"/>
        </authorList>
    </citation>
    <scope>IDENTIFICATION</scope>
</reference>
<accession>A0A3P7Y1K5</accession>
<proteinExistence type="predicted"/>
<keyword evidence="3" id="KW-1185">Reference proteome</keyword>
<accession>A0A183FPL6</accession>
<name>A0A183FPL6_HELPZ</name>
<feature type="region of interest" description="Disordered" evidence="1">
    <location>
        <begin position="1"/>
        <end position="39"/>
    </location>
</feature>
<dbReference type="Proteomes" id="UP000050761">
    <property type="component" value="Unassembled WGS sequence"/>
</dbReference>
<reference evidence="2 3" key="1">
    <citation type="submission" date="2018-11" db="EMBL/GenBank/DDBJ databases">
        <authorList>
            <consortium name="Pathogen Informatics"/>
        </authorList>
    </citation>
    <scope>NUCLEOTIDE SEQUENCE [LARGE SCALE GENOMIC DNA]</scope>
</reference>
<protein>
    <submittedName>
        <fullName evidence="2 4">Uncharacterized protein</fullName>
    </submittedName>
</protein>
<feature type="compositionally biased region" description="Basic and acidic residues" evidence="1">
    <location>
        <begin position="12"/>
        <end position="29"/>
    </location>
</feature>
<sequence length="84" mass="9613">MESYKPFTTDHGPAELLHDWADHHHEGQPRDATSSAARPLKTMKLSLILREHRASNACAKQSESTRFLKETRATALLVRRQYTL</sequence>
<evidence type="ECO:0000313" key="4">
    <source>
        <dbReference type="WBParaSite" id="HPBE_0000956801-mRNA-1"/>
    </source>
</evidence>
<evidence type="ECO:0000256" key="1">
    <source>
        <dbReference type="SAM" id="MobiDB-lite"/>
    </source>
</evidence>
<gene>
    <name evidence="2" type="ORF">HPBE_LOCUS9569</name>
</gene>
<dbReference type="EMBL" id="UZAH01026479">
    <property type="protein sequence ID" value="VDO81336.1"/>
    <property type="molecule type" value="Genomic_DNA"/>
</dbReference>
<dbReference type="WBParaSite" id="HPBE_0000956801-mRNA-1">
    <property type="protein sequence ID" value="HPBE_0000956801-mRNA-1"/>
    <property type="gene ID" value="HPBE_0000956801"/>
</dbReference>